<dbReference type="GO" id="GO:0004659">
    <property type="term" value="F:prenyltransferase activity"/>
    <property type="evidence" value="ECO:0007669"/>
    <property type="project" value="InterPro"/>
</dbReference>
<keyword evidence="3" id="KW-1185">Reference proteome</keyword>
<evidence type="ECO:0000256" key="1">
    <source>
        <dbReference type="ARBA" id="ARBA00022679"/>
    </source>
</evidence>
<protein>
    <submittedName>
        <fullName evidence="2">Uncharacterized protein</fullName>
    </submittedName>
</protein>
<accession>A0A2V5JA67</accession>
<gene>
    <name evidence="2" type="ORF">BP00DRAFT_492516</name>
</gene>
<reference evidence="2 3" key="1">
    <citation type="submission" date="2018-02" db="EMBL/GenBank/DDBJ databases">
        <title>The genomes of Aspergillus section Nigri reveals drivers in fungal speciation.</title>
        <authorList>
            <consortium name="DOE Joint Genome Institute"/>
            <person name="Vesth T.C."/>
            <person name="Nybo J."/>
            <person name="Theobald S."/>
            <person name="Brandl J."/>
            <person name="Frisvad J.C."/>
            <person name="Nielsen K.F."/>
            <person name="Lyhne E.K."/>
            <person name="Kogle M.E."/>
            <person name="Kuo A."/>
            <person name="Riley R."/>
            <person name="Clum A."/>
            <person name="Nolan M."/>
            <person name="Lipzen A."/>
            <person name="Salamov A."/>
            <person name="Henrissat B."/>
            <person name="Wiebenga A."/>
            <person name="De vries R.P."/>
            <person name="Grigoriev I.V."/>
            <person name="Mortensen U.H."/>
            <person name="Andersen M.R."/>
            <person name="Baker S.E."/>
        </authorList>
    </citation>
    <scope>NUCLEOTIDE SEQUENCE [LARGE SCALE GENOMIC DNA]</scope>
    <source>
        <strain evidence="2 3">CBS 114.80</strain>
    </source>
</reference>
<proteinExistence type="predicted"/>
<dbReference type="AlphaFoldDB" id="A0A2V5JA67"/>
<dbReference type="EMBL" id="KZ825470">
    <property type="protein sequence ID" value="PYI35367.1"/>
    <property type="molecule type" value="Genomic_DNA"/>
</dbReference>
<dbReference type="InterPro" id="IPR000092">
    <property type="entry name" value="Polyprenyl_synt"/>
</dbReference>
<dbReference type="InterPro" id="IPR008949">
    <property type="entry name" value="Isoprenoid_synthase_dom_sf"/>
</dbReference>
<dbReference type="GO" id="GO:0008299">
    <property type="term" value="P:isoprenoid biosynthetic process"/>
    <property type="evidence" value="ECO:0007669"/>
    <property type="project" value="InterPro"/>
</dbReference>
<sequence>MQIRAVMLQRPKPIVVFKLDTPYLLSLNRVLWILSELANIIRMIVNSCTPLLCYGEPGPSRKPRITIENTQDSSGRPRGQPIAHSNFRDTQTINSANYAYLFAQNRLSALQGQCADEASVDKLLNLQRGQGLDLPWSDTLAVSVRITIYRRWC</sequence>
<dbReference type="Proteomes" id="UP000248817">
    <property type="component" value="Unassembled WGS sequence"/>
</dbReference>
<name>A0A2V5JA67_9EURO</name>
<keyword evidence="1" id="KW-0808">Transferase</keyword>
<dbReference type="SUPFAM" id="SSF48576">
    <property type="entry name" value="Terpenoid synthases"/>
    <property type="match status" value="1"/>
</dbReference>
<dbReference type="GO" id="GO:0046165">
    <property type="term" value="P:alcohol biosynthetic process"/>
    <property type="evidence" value="ECO:0007669"/>
    <property type="project" value="UniProtKB-ARBA"/>
</dbReference>
<organism evidence="2 3">
    <name type="scientific">Aspergillus indologenus CBS 114.80</name>
    <dbReference type="NCBI Taxonomy" id="1450541"/>
    <lineage>
        <taxon>Eukaryota</taxon>
        <taxon>Fungi</taxon>
        <taxon>Dikarya</taxon>
        <taxon>Ascomycota</taxon>
        <taxon>Pezizomycotina</taxon>
        <taxon>Eurotiomycetes</taxon>
        <taxon>Eurotiomycetidae</taxon>
        <taxon>Eurotiales</taxon>
        <taxon>Aspergillaceae</taxon>
        <taxon>Aspergillus</taxon>
        <taxon>Aspergillus subgen. Circumdati</taxon>
    </lineage>
</organism>
<evidence type="ECO:0000313" key="3">
    <source>
        <dbReference type="Proteomes" id="UP000248817"/>
    </source>
</evidence>
<dbReference type="Pfam" id="PF00348">
    <property type="entry name" value="polyprenyl_synt"/>
    <property type="match status" value="1"/>
</dbReference>
<evidence type="ECO:0000313" key="2">
    <source>
        <dbReference type="EMBL" id="PYI35367.1"/>
    </source>
</evidence>
<dbReference type="Gene3D" id="1.10.600.10">
    <property type="entry name" value="Farnesyl Diphosphate Synthase"/>
    <property type="match status" value="1"/>
</dbReference>
<dbReference type="GO" id="GO:0043386">
    <property type="term" value="P:mycotoxin biosynthetic process"/>
    <property type="evidence" value="ECO:0007669"/>
    <property type="project" value="UniProtKB-ARBA"/>
</dbReference>